<proteinExistence type="predicted"/>
<sequence length="111" mass="12979">MASVKYPQQNQLQQDLRFEDFLCLNPSSAEDFTVTEKTNFSTVMRNKRYFFLVLLKRSRRERRQRTPLAVQTTAEIRHLFSSLSAPSSLLHLVRDQNTESTVLEAGSGRRW</sequence>
<keyword evidence="2" id="KW-1185">Reference proteome</keyword>
<reference evidence="1 2" key="1">
    <citation type="submission" date="2024-04" db="EMBL/GenBank/DDBJ databases">
        <authorList>
            <person name="Fracassetti M."/>
        </authorList>
    </citation>
    <scope>NUCLEOTIDE SEQUENCE [LARGE SCALE GENOMIC DNA]</scope>
</reference>
<protein>
    <submittedName>
        <fullName evidence="1">Uncharacterized protein</fullName>
    </submittedName>
</protein>
<name>A0AAV2CWZ4_9ROSI</name>
<dbReference type="EMBL" id="OZ034814">
    <property type="protein sequence ID" value="CAL1361057.1"/>
    <property type="molecule type" value="Genomic_DNA"/>
</dbReference>
<gene>
    <name evidence="1" type="ORF">LTRI10_LOCUS8453</name>
</gene>
<dbReference type="AlphaFoldDB" id="A0AAV2CWZ4"/>
<evidence type="ECO:0000313" key="2">
    <source>
        <dbReference type="Proteomes" id="UP001497516"/>
    </source>
</evidence>
<accession>A0AAV2CWZ4</accession>
<evidence type="ECO:0000313" key="1">
    <source>
        <dbReference type="EMBL" id="CAL1361057.1"/>
    </source>
</evidence>
<organism evidence="1 2">
    <name type="scientific">Linum trigynum</name>
    <dbReference type="NCBI Taxonomy" id="586398"/>
    <lineage>
        <taxon>Eukaryota</taxon>
        <taxon>Viridiplantae</taxon>
        <taxon>Streptophyta</taxon>
        <taxon>Embryophyta</taxon>
        <taxon>Tracheophyta</taxon>
        <taxon>Spermatophyta</taxon>
        <taxon>Magnoliopsida</taxon>
        <taxon>eudicotyledons</taxon>
        <taxon>Gunneridae</taxon>
        <taxon>Pentapetalae</taxon>
        <taxon>rosids</taxon>
        <taxon>fabids</taxon>
        <taxon>Malpighiales</taxon>
        <taxon>Linaceae</taxon>
        <taxon>Linum</taxon>
    </lineage>
</organism>
<dbReference type="Proteomes" id="UP001497516">
    <property type="component" value="Chromosome 10"/>
</dbReference>